<keyword evidence="1" id="KW-0812">Transmembrane</keyword>
<dbReference type="AlphaFoldDB" id="A0A0R1KKY9"/>
<gene>
    <name evidence="2" type="ORF">FD03_GL000890</name>
</gene>
<comment type="caution">
    <text evidence="2">The sequence shown here is derived from an EMBL/GenBank/DDBJ whole genome shotgun (WGS) entry which is preliminary data.</text>
</comment>
<feature type="transmembrane region" description="Helical" evidence="1">
    <location>
        <begin position="12"/>
        <end position="32"/>
    </location>
</feature>
<evidence type="ECO:0000313" key="2">
    <source>
        <dbReference type="EMBL" id="KRK81297.1"/>
    </source>
</evidence>
<dbReference type="EMBL" id="AZDZ01000001">
    <property type="protein sequence ID" value="KRK81297.1"/>
    <property type="molecule type" value="Genomic_DNA"/>
</dbReference>
<evidence type="ECO:0000256" key="1">
    <source>
        <dbReference type="SAM" id="Phobius"/>
    </source>
</evidence>
<accession>A0A0R1KKY9</accession>
<dbReference type="STRING" id="1423775.FD03_GL000890"/>
<dbReference type="eggNOG" id="ENOG5030AKZ">
    <property type="taxonomic scope" value="Bacteria"/>
</dbReference>
<proteinExistence type="predicted"/>
<keyword evidence="1" id="KW-0472">Membrane</keyword>
<evidence type="ECO:0000313" key="3">
    <source>
        <dbReference type="Proteomes" id="UP000051248"/>
    </source>
</evidence>
<sequence length="184" mass="21311">MKKKTVLKVGKWGLIISLPILIILSTGTGVSYHKELQQKQKEETLVKKMDNTVSKTMYKFDDLYIATAVTLESIGNKEYKSWGKAIDDSEGDFDVDTEVDKIVEDNQKDIDTTKEGTEKLKEYITKMDDNDTNSYDIDKYKDAYKKIDKMYDYISNPTGSYNNFYDKFTQMDDEVNDSYKDITN</sequence>
<dbReference type="PATRIC" id="fig|1423775.4.peg.916"/>
<organism evidence="2 3">
    <name type="scientific">Companilactobacillus nodensis DSM 19682 = JCM 14932 = NBRC 107160</name>
    <dbReference type="NCBI Taxonomy" id="1423775"/>
    <lineage>
        <taxon>Bacteria</taxon>
        <taxon>Bacillati</taxon>
        <taxon>Bacillota</taxon>
        <taxon>Bacilli</taxon>
        <taxon>Lactobacillales</taxon>
        <taxon>Lactobacillaceae</taxon>
        <taxon>Companilactobacillus</taxon>
    </lineage>
</organism>
<name>A0A0R1KKY9_9LACO</name>
<protein>
    <submittedName>
        <fullName evidence="2">Uncharacterized protein</fullName>
    </submittedName>
</protein>
<keyword evidence="1" id="KW-1133">Transmembrane helix</keyword>
<reference evidence="2 3" key="1">
    <citation type="journal article" date="2015" name="Genome Announc.">
        <title>Expanding the biotechnology potential of lactobacilli through comparative genomics of 213 strains and associated genera.</title>
        <authorList>
            <person name="Sun Z."/>
            <person name="Harris H.M."/>
            <person name="McCann A."/>
            <person name="Guo C."/>
            <person name="Argimon S."/>
            <person name="Zhang W."/>
            <person name="Yang X."/>
            <person name="Jeffery I.B."/>
            <person name="Cooney J.C."/>
            <person name="Kagawa T.F."/>
            <person name="Liu W."/>
            <person name="Song Y."/>
            <person name="Salvetti E."/>
            <person name="Wrobel A."/>
            <person name="Rasinkangas P."/>
            <person name="Parkhill J."/>
            <person name="Rea M.C."/>
            <person name="O'Sullivan O."/>
            <person name="Ritari J."/>
            <person name="Douillard F.P."/>
            <person name="Paul Ross R."/>
            <person name="Yang R."/>
            <person name="Briner A.E."/>
            <person name="Felis G.E."/>
            <person name="de Vos W.M."/>
            <person name="Barrangou R."/>
            <person name="Klaenhammer T.R."/>
            <person name="Caufield P.W."/>
            <person name="Cui Y."/>
            <person name="Zhang H."/>
            <person name="O'Toole P.W."/>
        </authorList>
    </citation>
    <scope>NUCLEOTIDE SEQUENCE [LARGE SCALE GENOMIC DNA]</scope>
    <source>
        <strain evidence="2 3">DSM 19682</strain>
    </source>
</reference>
<dbReference type="Proteomes" id="UP000051248">
    <property type="component" value="Unassembled WGS sequence"/>
</dbReference>
<keyword evidence="3" id="KW-1185">Reference proteome</keyword>